<feature type="domain" description="ATPase AAA-type core" evidence="1">
    <location>
        <begin position="58"/>
        <end position="383"/>
    </location>
</feature>
<sequence>MIMEFSVENFLSFKERVTLSMVASKDRTLIENLIQPKNYANIFKNSLVSKESLLKTGVIYGSNASGKTNFIHALNFMREYIVEGHKIQKGDTIPVIPFKLDKKSELRPSLFEIFFVANGVKYVYGFKIDQKEVHEEYLYFYPKGRQKLIFERLLINGKYKYKFNQDKEEQETLSKRTLENRLYLSTATEWNYEPMAVPFKWFKEKLQIFLNDSFNADLTLKRSKDQKFKHIINKFLSEADLGILDFDINYHNFSEDNLPENMPKEIIFKGIQQYQQKDDKLGKIQFKVTTSDDIKLYHKGVDLEGNQVKIPLSLTEESAGTNKIFNLVGNWIDALINGKVLIIDELETSLHSNIIRFLIKLFHGNHNIGNAQLIFTTHSTNLLRRDIFRRDQIWFTEKSYQLQSSSLYSLLEIKTRKDENYEKGYLEGRYGAVPYIGEGLLWDEDFIETLKVNEVENKTPENV</sequence>
<reference evidence="2 3" key="1">
    <citation type="submission" date="2016-02" db="EMBL/GenBank/DDBJ databases">
        <title>Draft Genome for Tepidibacillus decaturensis nov. sp. Strain Z9, an Anaerobic, Moderately Thermophilic and Heterotrophic Bacterium from Deep Subsurface of the Illinois Basin, USA.</title>
        <authorList>
            <person name="Dong Y."/>
            <person name="Chang J.Y."/>
            <person name="Sanford R."/>
            <person name="Fouke B.W."/>
        </authorList>
    </citation>
    <scope>NUCLEOTIDE SEQUENCE [LARGE SCALE GENOMIC DNA]</scope>
    <source>
        <strain evidence="2 3">Z9</strain>
    </source>
</reference>
<evidence type="ECO:0000313" key="2">
    <source>
        <dbReference type="EMBL" id="KXG44580.1"/>
    </source>
</evidence>
<dbReference type="InterPro" id="IPR027417">
    <property type="entry name" value="P-loop_NTPase"/>
</dbReference>
<evidence type="ECO:0000259" key="1">
    <source>
        <dbReference type="Pfam" id="PF13304"/>
    </source>
</evidence>
<evidence type="ECO:0000313" key="3">
    <source>
        <dbReference type="Proteomes" id="UP000070352"/>
    </source>
</evidence>
<dbReference type="Pfam" id="PF13304">
    <property type="entry name" value="AAA_21"/>
    <property type="match status" value="1"/>
</dbReference>
<dbReference type="STRING" id="1413211.U473_11545"/>
<gene>
    <name evidence="2" type="ORF">U473_11545</name>
</gene>
<keyword evidence="3" id="KW-1185">Reference proteome</keyword>
<dbReference type="Proteomes" id="UP000070352">
    <property type="component" value="Unassembled WGS sequence"/>
</dbReference>
<dbReference type="GO" id="GO:0016887">
    <property type="term" value="F:ATP hydrolysis activity"/>
    <property type="evidence" value="ECO:0007669"/>
    <property type="project" value="InterPro"/>
</dbReference>
<dbReference type="RefSeq" id="WP_068726481.1">
    <property type="nucleotide sequence ID" value="NZ_LSKU01000001.1"/>
</dbReference>
<dbReference type="InterPro" id="IPR003959">
    <property type="entry name" value="ATPase_AAA_core"/>
</dbReference>
<accession>A0A135L6I9</accession>
<organism evidence="2 3">
    <name type="scientific">Tepidibacillus decaturensis</name>
    <dbReference type="NCBI Taxonomy" id="1413211"/>
    <lineage>
        <taxon>Bacteria</taxon>
        <taxon>Bacillati</taxon>
        <taxon>Bacillota</taxon>
        <taxon>Bacilli</taxon>
        <taxon>Bacillales</taxon>
        <taxon>Bacillaceae</taxon>
        <taxon>Tepidibacillus</taxon>
    </lineage>
</organism>
<dbReference type="AlphaFoldDB" id="A0A135L6I9"/>
<dbReference type="PANTHER" id="PTHR40396:SF1">
    <property type="entry name" value="ATPASE AAA-TYPE CORE DOMAIN-CONTAINING PROTEIN"/>
    <property type="match status" value="1"/>
</dbReference>
<dbReference type="GO" id="GO:0005524">
    <property type="term" value="F:ATP binding"/>
    <property type="evidence" value="ECO:0007669"/>
    <property type="project" value="InterPro"/>
</dbReference>
<dbReference type="SUPFAM" id="SSF52540">
    <property type="entry name" value="P-loop containing nucleoside triphosphate hydrolases"/>
    <property type="match status" value="1"/>
</dbReference>
<dbReference type="Gene3D" id="3.40.50.300">
    <property type="entry name" value="P-loop containing nucleotide triphosphate hydrolases"/>
    <property type="match status" value="1"/>
</dbReference>
<dbReference type="PANTHER" id="PTHR40396">
    <property type="entry name" value="ATPASE-LIKE PROTEIN"/>
    <property type="match status" value="1"/>
</dbReference>
<dbReference type="OrthoDB" id="9809324at2"/>
<proteinExistence type="predicted"/>
<comment type="caution">
    <text evidence="2">The sequence shown here is derived from an EMBL/GenBank/DDBJ whole genome shotgun (WGS) entry which is preliminary data.</text>
</comment>
<protein>
    <recommendedName>
        <fullName evidence="1">ATPase AAA-type core domain-containing protein</fullName>
    </recommendedName>
</protein>
<name>A0A135L6I9_9BACI</name>
<dbReference type="EMBL" id="LSKU01000001">
    <property type="protein sequence ID" value="KXG44580.1"/>
    <property type="molecule type" value="Genomic_DNA"/>
</dbReference>